<keyword evidence="2" id="KW-1185">Reference proteome</keyword>
<reference evidence="1 2" key="1">
    <citation type="journal article" date="2017" name="Gigascience">
        <title>Draft genome of the honey bee ectoparasitic mite, Tropilaelaps mercedesae, is shaped by the parasitic life history.</title>
        <authorList>
            <person name="Dong X."/>
            <person name="Armstrong S.D."/>
            <person name="Xia D."/>
            <person name="Makepeace B.L."/>
            <person name="Darby A.C."/>
            <person name="Kadowaki T."/>
        </authorList>
    </citation>
    <scope>NUCLEOTIDE SEQUENCE [LARGE SCALE GENOMIC DNA]</scope>
    <source>
        <strain evidence="1">Wuxi-XJTLU</strain>
    </source>
</reference>
<dbReference type="Proteomes" id="UP000192247">
    <property type="component" value="Unassembled WGS sequence"/>
</dbReference>
<comment type="caution">
    <text evidence="1">The sequence shown here is derived from an EMBL/GenBank/DDBJ whole genome shotgun (WGS) entry which is preliminary data.</text>
</comment>
<name>A0A1V9XTE9_9ACAR</name>
<organism evidence="1 2">
    <name type="scientific">Tropilaelaps mercedesae</name>
    <dbReference type="NCBI Taxonomy" id="418985"/>
    <lineage>
        <taxon>Eukaryota</taxon>
        <taxon>Metazoa</taxon>
        <taxon>Ecdysozoa</taxon>
        <taxon>Arthropoda</taxon>
        <taxon>Chelicerata</taxon>
        <taxon>Arachnida</taxon>
        <taxon>Acari</taxon>
        <taxon>Parasitiformes</taxon>
        <taxon>Mesostigmata</taxon>
        <taxon>Gamasina</taxon>
        <taxon>Dermanyssoidea</taxon>
        <taxon>Laelapidae</taxon>
        <taxon>Tropilaelaps</taxon>
    </lineage>
</organism>
<evidence type="ECO:0000313" key="1">
    <source>
        <dbReference type="EMBL" id="OQR76776.1"/>
    </source>
</evidence>
<proteinExistence type="predicted"/>
<dbReference type="AlphaFoldDB" id="A0A1V9XTE9"/>
<accession>A0A1V9XTE9</accession>
<evidence type="ECO:0000313" key="2">
    <source>
        <dbReference type="Proteomes" id="UP000192247"/>
    </source>
</evidence>
<dbReference type="InParanoid" id="A0A1V9XTE9"/>
<protein>
    <submittedName>
        <fullName evidence="1">Uncharacterized protein</fullName>
    </submittedName>
</protein>
<gene>
    <name evidence="1" type="ORF">BIW11_03007</name>
</gene>
<dbReference type="EMBL" id="MNPL01004414">
    <property type="protein sequence ID" value="OQR76776.1"/>
    <property type="molecule type" value="Genomic_DNA"/>
</dbReference>
<sequence>MRWERRKIDKSSSNLSAKANSAISLGDFLTDRALCAIWTSFPLIE</sequence>